<dbReference type="Gene3D" id="3.30.420.40">
    <property type="match status" value="2"/>
</dbReference>
<dbReference type="PANTHER" id="PTHR18964:SF149">
    <property type="entry name" value="BIFUNCTIONAL UDP-N-ACETYLGLUCOSAMINE 2-EPIMERASE_N-ACETYLMANNOSAMINE KINASE"/>
    <property type="match status" value="1"/>
</dbReference>
<evidence type="ECO:0000313" key="3">
    <source>
        <dbReference type="Proteomes" id="UP000229098"/>
    </source>
</evidence>
<dbReference type="AlphaFoldDB" id="A0A2M8KWP6"/>
<dbReference type="EMBL" id="PFEF01000006">
    <property type="protein sequence ID" value="PJE64339.1"/>
    <property type="molecule type" value="Genomic_DNA"/>
</dbReference>
<dbReference type="InterPro" id="IPR043129">
    <property type="entry name" value="ATPase_NBD"/>
</dbReference>
<evidence type="ECO:0000256" key="1">
    <source>
        <dbReference type="ARBA" id="ARBA00006479"/>
    </source>
</evidence>
<dbReference type="Proteomes" id="UP000229098">
    <property type="component" value="Unassembled WGS sequence"/>
</dbReference>
<accession>A0A2M8KWP6</accession>
<protein>
    <recommendedName>
        <fullName evidence="4">ROK family protein</fullName>
    </recommendedName>
</protein>
<evidence type="ECO:0008006" key="4">
    <source>
        <dbReference type="Google" id="ProtNLM"/>
    </source>
</evidence>
<sequence>MYVLFDIGGTKMRVAVSKDGETFCEPKKIPTPHNFEEGVRAFGELAHELAGGAKIEAAAGGIAGPLDKNRTMLVNSPNISDWIQKPLTESLAHSINAPVFVENDNAIVGLGEVTAGAAKGCDIVAYVGVGTGVGGTRYVDGRIDRSAFGFEIGHQIIDADGSLTHTPDGDTRCLGCGQVGHLEGYVSGRSFENRYGKKAYDIDDPAVWEQAAKLLSYGLYNTMVHWSPDVICLGGSMIMGNPVIPMDRIEYYLRTITKIFPTLPKLKKAELGDVGGLYGALAFLKQKMGE</sequence>
<comment type="caution">
    <text evidence="2">The sequence shown here is derived from an EMBL/GenBank/DDBJ whole genome shotgun (WGS) entry which is preliminary data.</text>
</comment>
<evidence type="ECO:0000313" key="2">
    <source>
        <dbReference type="EMBL" id="PJE64339.1"/>
    </source>
</evidence>
<dbReference type="Pfam" id="PF00480">
    <property type="entry name" value="ROK"/>
    <property type="match status" value="1"/>
</dbReference>
<organism evidence="2 3">
    <name type="scientific">Candidatus Ryanbacteria bacterium CG10_big_fil_rev_8_21_14_0_10_43_42</name>
    <dbReference type="NCBI Taxonomy" id="1974864"/>
    <lineage>
        <taxon>Bacteria</taxon>
        <taxon>Candidatus Ryaniibacteriota</taxon>
    </lineage>
</organism>
<comment type="similarity">
    <text evidence="1">Belongs to the ROK (NagC/XylR) family.</text>
</comment>
<name>A0A2M8KWP6_9BACT</name>
<dbReference type="PANTHER" id="PTHR18964">
    <property type="entry name" value="ROK (REPRESSOR, ORF, KINASE) FAMILY"/>
    <property type="match status" value="1"/>
</dbReference>
<dbReference type="InterPro" id="IPR000600">
    <property type="entry name" value="ROK"/>
</dbReference>
<dbReference type="SUPFAM" id="SSF53067">
    <property type="entry name" value="Actin-like ATPase domain"/>
    <property type="match status" value="1"/>
</dbReference>
<proteinExistence type="inferred from homology"/>
<reference evidence="3" key="1">
    <citation type="submission" date="2017-09" db="EMBL/GenBank/DDBJ databases">
        <title>Depth-based differentiation of microbial function through sediment-hosted aquifers and enrichment of novel symbionts in the deep terrestrial subsurface.</title>
        <authorList>
            <person name="Probst A.J."/>
            <person name="Ladd B."/>
            <person name="Jarett J.K."/>
            <person name="Geller-Mcgrath D.E."/>
            <person name="Sieber C.M.K."/>
            <person name="Emerson J.B."/>
            <person name="Anantharaman K."/>
            <person name="Thomas B.C."/>
            <person name="Malmstrom R."/>
            <person name="Stieglmeier M."/>
            <person name="Klingl A."/>
            <person name="Woyke T."/>
            <person name="Ryan C.M."/>
            <person name="Banfield J.F."/>
        </authorList>
    </citation>
    <scope>NUCLEOTIDE SEQUENCE [LARGE SCALE GENOMIC DNA]</scope>
</reference>
<gene>
    <name evidence="2" type="ORF">COU90_02715</name>
</gene>
<dbReference type="GO" id="GO:0009384">
    <property type="term" value="F:N-acylmannosamine kinase activity"/>
    <property type="evidence" value="ECO:0007669"/>
    <property type="project" value="TreeGrafter"/>
</dbReference>
<dbReference type="GO" id="GO:0008761">
    <property type="term" value="F:UDP-N-acetylglucosamine 2-epimerase activity"/>
    <property type="evidence" value="ECO:0007669"/>
    <property type="project" value="TreeGrafter"/>
</dbReference>